<comment type="caution">
    <text evidence="2">The sequence shown here is derived from an EMBL/GenBank/DDBJ whole genome shotgun (WGS) entry which is preliminary data.</text>
</comment>
<sequence length="106" mass="12218">MVKVSYQFKKSHLEAYFWILSLVLLAFTNPEAESHYSLCLFKNLGINFCPGCGLGHSISFFFKGHFVESWHSHPMGFLAIVILIFRAYKILKPDIKLITFNSTKNE</sequence>
<feature type="transmembrane region" description="Helical" evidence="1">
    <location>
        <begin position="74"/>
        <end position="91"/>
    </location>
</feature>
<dbReference type="EMBL" id="JAGUCO010000003">
    <property type="protein sequence ID" value="MBS2098007.1"/>
    <property type="molecule type" value="Genomic_DNA"/>
</dbReference>
<accession>A0ABS5JT34</accession>
<dbReference type="InterPro" id="IPR021215">
    <property type="entry name" value="DUF2752"/>
</dbReference>
<proteinExistence type="predicted"/>
<reference evidence="2 3" key="1">
    <citation type="journal article" date="2015" name="Int. J. Syst. Evol. Microbiol.">
        <title>Carboxylicivirga linearis sp. nov., isolated from a sea cucumber culture pond.</title>
        <authorList>
            <person name="Wang F.Q."/>
            <person name="Zhou Y.X."/>
            <person name="Lin X.Z."/>
            <person name="Chen G.J."/>
            <person name="Du Z.J."/>
        </authorList>
    </citation>
    <scope>NUCLEOTIDE SEQUENCE [LARGE SCALE GENOMIC DNA]</scope>
    <source>
        <strain evidence="2 3">FB218</strain>
    </source>
</reference>
<protein>
    <submittedName>
        <fullName evidence="2">DUF2752 domain-containing protein</fullName>
    </submittedName>
</protein>
<keyword evidence="1" id="KW-1133">Transmembrane helix</keyword>
<dbReference type="Pfam" id="PF10825">
    <property type="entry name" value="DUF2752"/>
    <property type="match status" value="1"/>
</dbReference>
<evidence type="ECO:0000256" key="1">
    <source>
        <dbReference type="SAM" id="Phobius"/>
    </source>
</evidence>
<evidence type="ECO:0000313" key="2">
    <source>
        <dbReference type="EMBL" id="MBS2098007.1"/>
    </source>
</evidence>
<name>A0ABS5JT34_9BACT</name>
<dbReference type="Proteomes" id="UP000708576">
    <property type="component" value="Unassembled WGS sequence"/>
</dbReference>
<feature type="transmembrane region" description="Helical" evidence="1">
    <location>
        <begin position="15"/>
        <end position="32"/>
    </location>
</feature>
<organism evidence="2 3">
    <name type="scientific">Carboxylicivirga linearis</name>
    <dbReference type="NCBI Taxonomy" id="1628157"/>
    <lineage>
        <taxon>Bacteria</taxon>
        <taxon>Pseudomonadati</taxon>
        <taxon>Bacteroidota</taxon>
        <taxon>Bacteroidia</taxon>
        <taxon>Marinilabiliales</taxon>
        <taxon>Marinilabiliaceae</taxon>
        <taxon>Carboxylicivirga</taxon>
    </lineage>
</organism>
<keyword evidence="3" id="KW-1185">Reference proteome</keyword>
<keyword evidence="1" id="KW-0472">Membrane</keyword>
<gene>
    <name evidence="2" type="ORF">KEM10_06910</name>
</gene>
<dbReference type="RefSeq" id="WP_212215222.1">
    <property type="nucleotide sequence ID" value="NZ_JAGUCO010000003.1"/>
</dbReference>
<keyword evidence="1" id="KW-0812">Transmembrane</keyword>
<evidence type="ECO:0000313" key="3">
    <source>
        <dbReference type="Proteomes" id="UP000708576"/>
    </source>
</evidence>